<feature type="transmembrane region" description="Helical" evidence="9">
    <location>
        <begin position="132"/>
        <end position="152"/>
    </location>
</feature>
<name>A0ABT3HAV2_9HYPH</name>
<evidence type="ECO:0000256" key="6">
    <source>
        <dbReference type="ARBA" id="ARBA00022989"/>
    </source>
</evidence>
<evidence type="ECO:0000256" key="9">
    <source>
        <dbReference type="RuleBase" id="RU369079"/>
    </source>
</evidence>
<dbReference type="PANTHER" id="PTHR35011">
    <property type="entry name" value="2,3-DIKETO-L-GULONATE TRAP TRANSPORTER SMALL PERMEASE PROTEIN YIAM"/>
    <property type="match status" value="1"/>
</dbReference>
<feature type="transmembrane region" description="Helical" evidence="9">
    <location>
        <begin position="53"/>
        <end position="70"/>
    </location>
</feature>
<keyword evidence="12" id="KW-1185">Reference proteome</keyword>
<keyword evidence="2 9" id="KW-0813">Transport</keyword>
<evidence type="ECO:0000313" key="12">
    <source>
        <dbReference type="Proteomes" id="UP001209755"/>
    </source>
</evidence>
<protein>
    <recommendedName>
        <fullName evidence="9">TRAP transporter small permease protein</fullName>
    </recommendedName>
</protein>
<feature type="transmembrane region" description="Helical" evidence="9">
    <location>
        <begin position="91"/>
        <end position="112"/>
    </location>
</feature>
<keyword evidence="7 9" id="KW-0472">Membrane</keyword>
<gene>
    <name evidence="11" type="ORF">M2319_001859</name>
</gene>
<evidence type="ECO:0000256" key="1">
    <source>
        <dbReference type="ARBA" id="ARBA00004429"/>
    </source>
</evidence>
<dbReference type="InterPro" id="IPR055348">
    <property type="entry name" value="DctQ"/>
</dbReference>
<evidence type="ECO:0000256" key="4">
    <source>
        <dbReference type="ARBA" id="ARBA00022519"/>
    </source>
</evidence>
<reference evidence="12" key="1">
    <citation type="submission" date="2023-07" db="EMBL/GenBank/DDBJ databases">
        <title>Genome sequencing of Purple Non-Sulfur Bacteria from various extreme environments.</title>
        <authorList>
            <person name="Mayer M."/>
        </authorList>
    </citation>
    <scope>NUCLEOTIDE SEQUENCE [LARGE SCALE GENOMIC DNA]</scope>
    <source>
        <strain evidence="12">DSM 17935</strain>
    </source>
</reference>
<keyword evidence="5 9" id="KW-0812">Transmembrane</keyword>
<comment type="subcellular location">
    <subcellularLocation>
        <location evidence="1 9">Cell inner membrane</location>
        <topology evidence="1 9">Multi-pass membrane protein</topology>
    </subcellularLocation>
</comment>
<evidence type="ECO:0000256" key="7">
    <source>
        <dbReference type="ARBA" id="ARBA00023136"/>
    </source>
</evidence>
<evidence type="ECO:0000256" key="8">
    <source>
        <dbReference type="ARBA" id="ARBA00038436"/>
    </source>
</evidence>
<feature type="transmembrane region" description="Helical" evidence="9">
    <location>
        <begin position="14"/>
        <end position="41"/>
    </location>
</feature>
<keyword evidence="4 9" id="KW-0997">Cell inner membrane</keyword>
<evidence type="ECO:0000256" key="5">
    <source>
        <dbReference type="ARBA" id="ARBA00022692"/>
    </source>
</evidence>
<dbReference type="EMBL" id="JAOQNS010000004">
    <property type="protein sequence ID" value="MCW2307528.1"/>
    <property type="molecule type" value="Genomic_DNA"/>
</dbReference>
<feature type="domain" description="Tripartite ATP-independent periplasmic transporters DctQ component" evidence="10">
    <location>
        <begin position="30"/>
        <end position="159"/>
    </location>
</feature>
<dbReference type="InterPro" id="IPR007387">
    <property type="entry name" value="TRAP_DctQ"/>
</dbReference>
<proteinExistence type="inferred from homology"/>
<dbReference type="PANTHER" id="PTHR35011:SF10">
    <property type="entry name" value="TRAP TRANSPORTER SMALL PERMEASE PROTEIN"/>
    <property type="match status" value="1"/>
</dbReference>
<evidence type="ECO:0000256" key="3">
    <source>
        <dbReference type="ARBA" id="ARBA00022475"/>
    </source>
</evidence>
<evidence type="ECO:0000259" key="10">
    <source>
        <dbReference type="Pfam" id="PF04290"/>
    </source>
</evidence>
<comment type="function">
    <text evidence="9">Part of the tripartite ATP-independent periplasmic (TRAP) transport system.</text>
</comment>
<evidence type="ECO:0000313" key="11">
    <source>
        <dbReference type="EMBL" id="MCW2307528.1"/>
    </source>
</evidence>
<sequence length="177" mass="19391">MAAIGRTLRRVLDLLYLGGGVIAALFMIAILVIIVLQMLARWTGHVFPGATDYAGYCMAGASFFAFAYALNHGAHIRVSILLNALGKRRRWLEIWCFAIGAAAATYFAWYAVRGTYWSHKLNDISQGLDATPVWIPQLSMAAGTVLLAVAFWDHLIRLLITGQHGITADTVDQSHGE</sequence>
<organism evidence="11 12">
    <name type="scientific">Rhodobium gokarnense</name>
    <dbReference type="NCBI Taxonomy" id="364296"/>
    <lineage>
        <taxon>Bacteria</taxon>
        <taxon>Pseudomonadati</taxon>
        <taxon>Pseudomonadota</taxon>
        <taxon>Alphaproteobacteria</taxon>
        <taxon>Hyphomicrobiales</taxon>
        <taxon>Rhodobiaceae</taxon>
        <taxon>Rhodobium</taxon>
    </lineage>
</organism>
<comment type="subunit">
    <text evidence="9">The complex comprises the extracytoplasmic solute receptor protein and the two transmembrane proteins.</text>
</comment>
<keyword evidence="6 9" id="KW-1133">Transmembrane helix</keyword>
<dbReference type="Proteomes" id="UP001209755">
    <property type="component" value="Unassembled WGS sequence"/>
</dbReference>
<keyword evidence="3" id="KW-1003">Cell membrane</keyword>
<evidence type="ECO:0000256" key="2">
    <source>
        <dbReference type="ARBA" id="ARBA00022448"/>
    </source>
</evidence>
<accession>A0ABT3HAV2</accession>
<dbReference type="RefSeq" id="WP_264601175.1">
    <property type="nucleotide sequence ID" value="NZ_JAOQNS010000004.1"/>
</dbReference>
<comment type="similarity">
    <text evidence="8 9">Belongs to the TRAP transporter small permease family.</text>
</comment>
<dbReference type="Pfam" id="PF04290">
    <property type="entry name" value="DctQ"/>
    <property type="match status" value="1"/>
</dbReference>
<comment type="caution">
    <text evidence="11">The sequence shown here is derived from an EMBL/GenBank/DDBJ whole genome shotgun (WGS) entry which is preliminary data.</text>
</comment>